<evidence type="ECO:0000313" key="3">
    <source>
        <dbReference type="EMBL" id="JAS65174.1"/>
    </source>
</evidence>
<accession>A0A1B6FPP0</accession>
<evidence type="ECO:0000256" key="1">
    <source>
        <dbReference type="SAM" id="SignalP"/>
    </source>
</evidence>
<feature type="chain" id="PRO_5008582993" description="27 kDa hemolymph protein" evidence="1">
    <location>
        <begin position="17"/>
        <end position="296"/>
    </location>
</feature>
<dbReference type="EMBL" id="GECZ01017607">
    <property type="protein sequence ID" value="JAS52162.1"/>
    <property type="molecule type" value="Transcribed_RNA"/>
</dbReference>
<dbReference type="PANTHER" id="PTHR20997">
    <property type="entry name" value="EG:BACR42I17.2 PROTEIN-RELATED"/>
    <property type="match status" value="1"/>
</dbReference>
<dbReference type="AlphaFoldDB" id="A0A1B6FPP0"/>
<feature type="signal peptide" evidence="1">
    <location>
        <begin position="1"/>
        <end position="16"/>
    </location>
</feature>
<reference evidence="2" key="1">
    <citation type="submission" date="2015-11" db="EMBL/GenBank/DDBJ databases">
        <title>De novo transcriptome assembly of four potential Pierce s Disease insect vectors from Arizona vineyards.</title>
        <authorList>
            <person name="Tassone E.E."/>
        </authorList>
    </citation>
    <scope>NUCLEOTIDE SEQUENCE</scope>
</reference>
<dbReference type="PANTHER" id="PTHR20997:SF2">
    <property type="entry name" value="EG:BACR42I17.2 PROTEIN-RELATED"/>
    <property type="match status" value="1"/>
</dbReference>
<sequence length="296" mass="33179">MKILILISSFLLLVSAFDENTLDVAKQKVAEGLDQLPDSIKSAIPHGLNVENVPSIEEGEEMLKERCEKYGTNTSFDRALAAREEARFCFEGMVNITEFQAEIEHAKPTGDLDIVFRKYCRKAPQLRGCVANLTEAIEPCLNPDERILKETIINVTDALISFICFKEGDRIALFIAEEGPECLKSKQEQIQECINSTFSHYIPKDVQGKQEELPLFKMEEKECGDLRKLQKCVIKQLEKCSEPTPANIVDSLIKFVRKMTPCEQFEPVTKSGAGLPPVGGFVLVFSTFIVLASKLQ</sequence>
<dbReference type="EMBL" id="GECZ01004595">
    <property type="protein sequence ID" value="JAS65174.1"/>
    <property type="molecule type" value="Transcribed_RNA"/>
</dbReference>
<organism evidence="2">
    <name type="scientific">Cuerna arida</name>
    <dbReference type="NCBI Taxonomy" id="1464854"/>
    <lineage>
        <taxon>Eukaryota</taxon>
        <taxon>Metazoa</taxon>
        <taxon>Ecdysozoa</taxon>
        <taxon>Arthropoda</taxon>
        <taxon>Hexapoda</taxon>
        <taxon>Insecta</taxon>
        <taxon>Pterygota</taxon>
        <taxon>Neoptera</taxon>
        <taxon>Paraneoptera</taxon>
        <taxon>Hemiptera</taxon>
        <taxon>Auchenorrhyncha</taxon>
        <taxon>Membracoidea</taxon>
        <taxon>Cicadellidae</taxon>
        <taxon>Cicadellinae</taxon>
        <taxon>Proconiini</taxon>
        <taxon>Cuerna</taxon>
    </lineage>
</organism>
<dbReference type="Pfam" id="PF07165">
    <property type="entry name" value="DUF1397"/>
    <property type="match status" value="1"/>
</dbReference>
<proteinExistence type="predicted"/>
<name>A0A1B6FPP0_9HEMI</name>
<protein>
    <recommendedName>
        <fullName evidence="4">27 kDa hemolymph protein</fullName>
    </recommendedName>
</protein>
<keyword evidence="1" id="KW-0732">Signal</keyword>
<dbReference type="InterPro" id="IPR009832">
    <property type="entry name" value="DUF1397"/>
</dbReference>
<gene>
    <name evidence="3" type="ORF">g.36889</name>
    <name evidence="2" type="ORF">g.36890</name>
</gene>
<evidence type="ECO:0008006" key="4">
    <source>
        <dbReference type="Google" id="ProtNLM"/>
    </source>
</evidence>
<evidence type="ECO:0000313" key="2">
    <source>
        <dbReference type="EMBL" id="JAS52162.1"/>
    </source>
</evidence>